<dbReference type="PROSITE" id="PS50157">
    <property type="entry name" value="ZINC_FINGER_C2H2_2"/>
    <property type="match status" value="7"/>
</dbReference>
<dbReference type="OrthoDB" id="8187497at2759"/>
<keyword evidence="9" id="KW-0539">Nucleus</keyword>
<evidence type="ECO:0000256" key="10">
    <source>
        <dbReference type="PROSITE-ProRule" id="PRU00042"/>
    </source>
</evidence>
<protein>
    <recommendedName>
        <fullName evidence="11">C2H2-type domain-containing protein</fullName>
    </recommendedName>
</protein>
<dbReference type="Proteomes" id="UP001152798">
    <property type="component" value="Chromosome 1"/>
</dbReference>
<dbReference type="Gene3D" id="3.30.160.60">
    <property type="entry name" value="Classic Zinc Finger"/>
    <property type="match status" value="6"/>
</dbReference>
<sequence>MLQFQENEQDIPSSENSGFLPQSILNTVCNELNINEPEVMCLQGNVPSDKEFNFSPLQCSCSSLPTSFSDSNWNIGYQFGTNQQFNPSTCCLFEQQSRKQTECALPATLCDIEPFMGKETEYKHIDYGVLSGKQGPSNTSGDCRLLSCMQPQQPLNISMFNSPFPTQDTSLLQFSSNNTNNYNICLDSDCLDRIGSPSRNQYTSCILDQNLDFNTFRAENIGQVNDKIDLSNFMSMDNDEESILNVNESDEDSEIIVEESDTESEVSIDVGPYIKDEEKGQPKKSVMRCFVCNLSYSEKLDFVQVNSSFPLTFISQTPVMLKLIEIIPTDMQTSVKFENNLICKRCLNLIDMVENLEVRLVSFKKAICDFVSRSSKDVSDEDWCLIQESNNICIDGNIEPLISKEVGQTDAAVENGESVETFNRNNKNVNDFEIRETMTEPINSDYNHQNTKDTIDNNEKHMNQFEIMTDSINNDHSHQNTKGTIDNSKNITSINEDSNVKVLSEPATISNCNDNLSSKVNSSSTVKLVPKIQLSVDFKYQCDRCGKLYRREKELAFHLKKHMGEFLEKCTECGKGFMKKSNLEVHLRKHRKHICLNCRASFVSDIELSDHSKHCKGNKFTCPQCKLVFSSNVKLENHIEKHKVGANKCSICNKSFKHPSYLVAHMISHSDKKPFSCEKCGRSYKNQNHLKRHLKTHSGLACHICQKVFSFSDELKNHLNTHAEEEECDICKKKFSKKYLLHHKKIHKNTTKRKECPICKKLLTTRLKVHMAKHSETKEYKCEICSIEFTFKHSLVKHVRLKHNVS</sequence>
<keyword evidence="13" id="KW-1185">Reference proteome</keyword>
<evidence type="ECO:0000256" key="2">
    <source>
        <dbReference type="ARBA" id="ARBA00022723"/>
    </source>
</evidence>
<keyword evidence="5" id="KW-0862">Zinc</keyword>
<dbReference type="SUPFAM" id="SSF57667">
    <property type="entry name" value="beta-beta-alpha zinc fingers"/>
    <property type="match status" value="5"/>
</dbReference>
<feature type="domain" description="C2H2-type" evidence="11">
    <location>
        <begin position="568"/>
        <end position="590"/>
    </location>
</feature>
<evidence type="ECO:0000256" key="6">
    <source>
        <dbReference type="ARBA" id="ARBA00023015"/>
    </source>
</evidence>
<dbReference type="GO" id="GO:0000977">
    <property type="term" value="F:RNA polymerase II transcription regulatory region sequence-specific DNA binding"/>
    <property type="evidence" value="ECO:0007669"/>
    <property type="project" value="TreeGrafter"/>
</dbReference>
<dbReference type="PROSITE" id="PS00028">
    <property type="entry name" value="ZINC_FINGER_C2H2_1"/>
    <property type="match status" value="7"/>
</dbReference>
<keyword evidence="8" id="KW-0804">Transcription</keyword>
<feature type="domain" description="C2H2-type" evidence="11">
    <location>
        <begin position="780"/>
        <end position="806"/>
    </location>
</feature>
<dbReference type="EMBL" id="OV725077">
    <property type="protein sequence ID" value="CAH1390992.1"/>
    <property type="molecule type" value="Genomic_DNA"/>
</dbReference>
<feature type="domain" description="C2H2-type" evidence="11">
    <location>
        <begin position="675"/>
        <end position="699"/>
    </location>
</feature>
<name>A0A9P0H328_NEZVI</name>
<keyword evidence="7" id="KW-0238">DNA-binding</keyword>
<evidence type="ECO:0000256" key="8">
    <source>
        <dbReference type="ARBA" id="ARBA00023163"/>
    </source>
</evidence>
<dbReference type="PANTHER" id="PTHR24379:SF127">
    <property type="entry name" value="BLOODY FINGERS-RELATED"/>
    <property type="match status" value="1"/>
</dbReference>
<reference evidence="12" key="1">
    <citation type="submission" date="2022-01" db="EMBL/GenBank/DDBJ databases">
        <authorList>
            <person name="King R."/>
        </authorList>
    </citation>
    <scope>NUCLEOTIDE SEQUENCE</scope>
</reference>
<feature type="domain" description="C2H2-type" evidence="11">
    <location>
        <begin position="540"/>
        <end position="567"/>
    </location>
</feature>
<evidence type="ECO:0000256" key="5">
    <source>
        <dbReference type="ARBA" id="ARBA00022833"/>
    </source>
</evidence>
<feature type="domain" description="C2H2-type" evidence="11">
    <location>
        <begin position="700"/>
        <end position="727"/>
    </location>
</feature>
<feature type="domain" description="C2H2-type" evidence="11">
    <location>
        <begin position="620"/>
        <end position="642"/>
    </location>
</feature>
<dbReference type="GO" id="GO:0008270">
    <property type="term" value="F:zinc ion binding"/>
    <property type="evidence" value="ECO:0007669"/>
    <property type="project" value="UniProtKB-KW"/>
</dbReference>
<keyword evidence="3" id="KW-0677">Repeat</keyword>
<dbReference type="GO" id="GO:0005634">
    <property type="term" value="C:nucleus"/>
    <property type="evidence" value="ECO:0007669"/>
    <property type="project" value="UniProtKB-SubCell"/>
</dbReference>
<dbReference type="InterPro" id="IPR036236">
    <property type="entry name" value="Znf_C2H2_sf"/>
</dbReference>
<organism evidence="12 13">
    <name type="scientific">Nezara viridula</name>
    <name type="common">Southern green stink bug</name>
    <name type="synonym">Cimex viridulus</name>
    <dbReference type="NCBI Taxonomy" id="85310"/>
    <lineage>
        <taxon>Eukaryota</taxon>
        <taxon>Metazoa</taxon>
        <taxon>Ecdysozoa</taxon>
        <taxon>Arthropoda</taxon>
        <taxon>Hexapoda</taxon>
        <taxon>Insecta</taxon>
        <taxon>Pterygota</taxon>
        <taxon>Neoptera</taxon>
        <taxon>Paraneoptera</taxon>
        <taxon>Hemiptera</taxon>
        <taxon>Heteroptera</taxon>
        <taxon>Panheteroptera</taxon>
        <taxon>Pentatomomorpha</taxon>
        <taxon>Pentatomoidea</taxon>
        <taxon>Pentatomidae</taxon>
        <taxon>Pentatominae</taxon>
        <taxon>Nezara</taxon>
    </lineage>
</organism>
<dbReference type="AlphaFoldDB" id="A0A9P0H328"/>
<evidence type="ECO:0000256" key="7">
    <source>
        <dbReference type="ARBA" id="ARBA00023125"/>
    </source>
</evidence>
<evidence type="ECO:0000256" key="1">
    <source>
        <dbReference type="ARBA" id="ARBA00004123"/>
    </source>
</evidence>
<dbReference type="FunFam" id="3.30.160.60:FF:000100">
    <property type="entry name" value="Zinc finger 45-like"/>
    <property type="match status" value="1"/>
</dbReference>
<evidence type="ECO:0000313" key="13">
    <source>
        <dbReference type="Proteomes" id="UP001152798"/>
    </source>
</evidence>
<dbReference type="FunFam" id="3.30.160.60:FF:000322">
    <property type="entry name" value="GDNF-inducible zinc finger protein 1"/>
    <property type="match status" value="1"/>
</dbReference>
<evidence type="ECO:0000259" key="11">
    <source>
        <dbReference type="PROSITE" id="PS50157"/>
    </source>
</evidence>
<evidence type="ECO:0000256" key="3">
    <source>
        <dbReference type="ARBA" id="ARBA00022737"/>
    </source>
</evidence>
<evidence type="ECO:0000256" key="4">
    <source>
        <dbReference type="ARBA" id="ARBA00022771"/>
    </source>
</evidence>
<dbReference type="PANTHER" id="PTHR24379">
    <property type="entry name" value="KRAB AND ZINC FINGER DOMAIN-CONTAINING"/>
    <property type="match status" value="1"/>
</dbReference>
<proteinExistence type="predicted"/>
<keyword evidence="6" id="KW-0805">Transcription regulation</keyword>
<dbReference type="Pfam" id="PF00096">
    <property type="entry name" value="zf-C2H2"/>
    <property type="match status" value="6"/>
</dbReference>
<gene>
    <name evidence="12" type="ORF">NEZAVI_LOCUS2095</name>
</gene>
<evidence type="ECO:0000256" key="9">
    <source>
        <dbReference type="ARBA" id="ARBA00023242"/>
    </source>
</evidence>
<accession>A0A9P0H328</accession>
<keyword evidence="4 10" id="KW-0863">Zinc-finger</keyword>
<evidence type="ECO:0000313" key="12">
    <source>
        <dbReference type="EMBL" id="CAH1390992.1"/>
    </source>
</evidence>
<dbReference type="GO" id="GO:0000981">
    <property type="term" value="F:DNA-binding transcription factor activity, RNA polymerase II-specific"/>
    <property type="evidence" value="ECO:0007669"/>
    <property type="project" value="TreeGrafter"/>
</dbReference>
<dbReference type="InterPro" id="IPR013087">
    <property type="entry name" value="Znf_C2H2_type"/>
</dbReference>
<keyword evidence="2" id="KW-0479">Metal-binding</keyword>
<feature type="domain" description="C2H2-type" evidence="11">
    <location>
        <begin position="647"/>
        <end position="674"/>
    </location>
</feature>
<dbReference type="SMART" id="SM00355">
    <property type="entry name" value="ZnF_C2H2"/>
    <property type="match status" value="10"/>
</dbReference>
<comment type="subcellular location">
    <subcellularLocation>
        <location evidence="1">Nucleus</location>
    </subcellularLocation>
</comment>